<protein>
    <submittedName>
        <fullName evidence="1">Uncharacterized protein</fullName>
    </submittedName>
</protein>
<organism evidence="1">
    <name type="scientific">uncultured Rubrobacteraceae bacterium</name>
    <dbReference type="NCBI Taxonomy" id="349277"/>
    <lineage>
        <taxon>Bacteria</taxon>
        <taxon>Bacillati</taxon>
        <taxon>Actinomycetota</taxon>
        <taxon>Rubrobacteria</taxon>
        <taxon>Rubrobacterales</taxon>
        <taxon>Rubrobacteraceae</taxon>
        <taxon>environmental samples</taxon>
    </lineage>
</organism>
<sequence length="31" mass="3786">MRIKPVRLYKSSRRFHSLDVPLLFQSQIRRG</sequence>
<dbReference type="AlphaFoldDB" id="A0A6J4QR52"/>
<reference evidence="1" key="1">
    <citation type="submission" date="2020-02" db="EMBL/GenBank/DDBJ databases">
        <authorList>
            <person name="Meier V. D."/>
        </authorList>
    </citation>
    <scope>NUCLEOTIDE SEQUENCE</scope>
    <source>
        <strain evidence="1">AVDCRST_MAG28</strain>
    </source>
</reference>
<name>A0A6J4QR52_9ACTN</name>
<evidence type="ECO:0000313" key="1">
    <source>
        <dbReference type="EMBL" id="CAA9448074.1"/>
    </source>
</evidence>
<proteinExistence type="predicted"/>
<dbReference type="EMBL" id="CADCVE010000024">
    <property type="protein sequence ID" value="CAA9448074.1"/>
    <property type="molecule type" value="Genomic_DNA"/>
</dbReference>
<gene>
    <name evidence="1" type="ORF">AVDCRST_MAG28-1075</name>
</gene>
<accession>A0A6J4QR52</accession>